<evidence type="ECO:0000313" key="3">
    <source>
        <dbReference type="EMBL" id="KAF7306210.1"/>
    </source>
</evidence>
<keyword evidence="4" id="KW-1185">Reference proteome</keyword>
<dbReference type="AlphaFoldDB" id="A0A8H6SW44"/>
<dbReference type="Proteomes" id="UP000636479">
    <property type="component" value="Unassembled WGS sequence"/>
</dbReference>
<dbReference type="EMBL" id="JACAZF010000004">
    <property type="protein sequence ID" value="KAF7306210.1"/>
    <property type="molecule type" value="Genomic_DNA"/>
</dbReference>
<dbReference type="GeneID" id="59343453"/>
<reference evidence="3" key="1">
    <citation type="submission" date="2020-05" db="EMBL/GenBank/DDBJ databases">
        <title>Mycena genomes resolve the evolution of fungal bioluminescence.</title>
        <authorList>
            <person name="Tsai I.J."/>
        </authorList>
    </citation>
    <scope>NUCLEOTIDE SEQUENCE</scope>
    <source>
        <strain evidence="3">171206Taipei</strain>
    </source>
</reference>
<feature type="region of interest" description="Disordered" evidence="2">
    <location>
        <begin position="56"/>
        <end position="75"/>
    </location>
</feature>
<proteinExistence type="predicted"/>
<feature type="coiled-coil region" evidence="1">
    <location>
        <begin position="116"/>
        <end position="241"/>
    </location>
</feature>
<gene>
    <name evidence="3" type="ORF">MIND_00411500</name>
</gene>
<dbReference type="Gene3D" id="1.10.287.1490">
    <property type="match status" value="1"/>
</dbReference>
<evidence type="ECO:0000313" key="4">
    <source>
        <dbReference type="Proteomes" id="UP000636479"/>
    </source>
</evidence>
<evidence type="ECO:0000256" key="1">
    <source>
        <dbReference type="SAM" id="Coils"/>
    </source>
</evidence>
<dbReference type="OrthoDB" id="3060478at2759"/>
<evidence type="ECO:0000256" key="2">
    <source>
        <dbReference type="SAM" id="MobiDB-lite"/>
    </source>
</evidence>
<comment type="caution">
    <text evidence="3">The sequence shown here is derived from an EMBL/GenBank/DDBJ whole genome shotgun (WGS) entry which is preliminary data.</text>
</comment>
<name>A0A8H6SW44_9AGAR</name>
<keyword evidence="1" id="KW-0175">Coiled coil</keyword>
<organism evidence="3 4">
    <name type="scientific">Mycena indigotica</name>
    <dbReference type="NCBI Taxonomy" id="2126181"/>
    <lineage>
        <taxon>Eukaryota</taxon>
        <taxon>Fungi</taxon>
        <taxon>Dikarya</taxon>
        <taxon>Basidiomycota</taxon>
        <taxon>Agaricomycotina</taxon>
        <taxon>Agaricomycetes</taxon>
        <taxon>Agaricomycetidae</taxon>
        <taxon>Agaricales</taxon>
        <taxon>Marasmiineae</taxon>
        <taxon>Mycenaceae</taxon>
        <taxon>Mycena</taxon>
    </lineage>
</organism>
<feature type="region of interest" description="Disordered" evidence="2">
    <location>
        <begin position="495"/>
        <end position="521"/>
    </location>
</feature>
<protein>
    <submittedName>
        <fullName evidence="3">Uncharacterized protein</fullName>
    </submittedName>
</protein>
<accession>A0A8H6SW44</accession>
<dbReference type="RefSeq" id="XP_037221229.1">
    <property type="nucleotide sequence ID" value="XM_037360937.1"/>
</dbReference>
<sequence length="521" mass="57706">MQSVVTFGASFCRFLLRMNDDEAAFLQRSRKLMAGLDDTLEALGDPGPAIAVLADEDSDPEVEMKSESDEDAKEVLLDPSPLRHRRSREDERKSKEVWFHEYRKMESSLRKALATVTTVAKEKQRAEKKADNALKEVGVLERETKDLKGQLETMDQQMSELRTGPSTTSEALATLRAKYDKVKEQRKEQRKTVAEWDAYATDLQGQIATLKEKKESMQETVRDLKAEVELLRKENKDLGAVQVEKKERSQKQNDQETVVLIAAYEYQVARAAESAVSRCQTRLMSLSSGRSSTVKHTNLPPSYNICQASENLFAFLARDATTQSFMNHVLFLPNRTVSCASVGYLAFAPTVVYDGARKEWKEGSDLGPLVHSTRELFITVQRAGQGGYITYAGTFLCHQLVYPRATRPHKSIDTKALMDIAFGTPSCVSAEEADRLVRAKFPAGFIDVEVVGLQLVGFNTALYNALKARHGVVLVTGGQQQPPPVVPAKRPAAVMAGGAASKEGEKGGRGGKPAWKRVKTT</sequence>